<evidence type="ECO:0000256" key="3">
    <source>
        <dbReference type="ARBA" id="ARBA00007321"/>
    </source>
</evidence>
<keyword evidence="6" id="KW-0539">Nucleus</keyword>
<dbReference type="PANTHER" id="PTHR14582:SF1">
    <property type="entry name" value="CENTROMERE PROTEIN O"/>
    <property type="match status" value="1"/>
</dbReference>
<dbReference type="InterPro" id="IPR018464">
    <property type="entry name" value="CENP-O"/>
</dbReference>
<evidence type="ECO:0000256" key="6">
    <source>
        <dbReference type="ARBA" id="ARBA00023242"/>
    </source>
</evidence>
<dbReference type="PANTHER" id="PTHR14582">
    <property type="entry name" value="INNER KINETOCHORE SUBUNIT MAL2"/>
    <property type="match status" value="1"/>
</dbReference>
<dbReference type="Proteomes" id="UP000005408">
    <property type="component" value="Unassembled WGS sequence"/>
</dbReference>
<comment type="similarity">
    <text evidence="3">Belongs to the CENP-O/MCM21 family.</text>
</comment>
<sequence length="269" mass="31656">KMTDCFEFLEKLAVEKENREGNRNDLFQKWIQLKSVRDKLLTKLDHLDRTENDLDKEIETELKDQGIESQGVHNQEIRERHQYLQDLLSVYRITGTHVCHEDKHQFTVCLDAAYYDTVVDSCLIEFKARENSYIINRHSLPEFIPTLRLEKEHLPHGDLSTFLSVIKNYLQAFVFKKEEVEKVKKFATENGLSCSAQYTSSYDFVEVELENPNQVYRIKLVYGLMNVLPVKVQIEEDSETQQDIKQWKSVLLSKPLYDSFSQIVKDILD</sequence>
<dbReference type="AlphaFoldDB" id="A0A8W8NCF2"/>
<keyword evidence="7" id="KW-0137">Centromere</keyword>
<evidence type="ECO:0000256" key="1">
    <source>
        <dbReference type="ARBA" id="ARBA00004123"/>
    </source>
</evidence>
<evidence type="ECO:0000313" key="9">
    <source>
        <dbReference type="Proteomes" id="UP000005408"/>
    </source>
</evidence>
<evidence type="ECO:0000256" key="4">
    <source>
        <dbReference type="ARBA" id="ARBA00016395"/>
    </source>
</evidence>
<protein>
    <recommendedName>
        <fullName evidence="4">Centromere protein O</fullName>
    </recommendedName>
</protein>
<reference evidence="8" key="1">
    <citation type="submission" date="2022-08" db="UniProtKB">
        <authorList>
            <consortium name="EnsemblMetazoa"/>
        </authorList>
    </citation>
    <scope>IDENTIFICATION</scope>
    <source>
        <strain evidence="8">05x7-T-G4-1.051#20</strain>
    </source>
</reference>
<organism evidence="8 9">
    <name type="scientific">Magallana gigas</name>
    <name type="common">Pacific oyster</name>
    <name type="synonym">Crassostrea gigas</name>
    <dbReference type="NCBI Taxonomy" id="29159"/>
    <lineage>
        <taxon>Eukaryota</taxon>
        <taxon>Metazoa</taxon>
        <taxon>Spiralia</taxon>
        <taxon>Lophotrochozoa</taxon>
        <taxon>Mollusca</taxon>
        <taxon>Bivalvia</taxon>
        <taxon>Autobranchia</taxon>
        <taxon>Pteriomorphia</taxon>
        <taxon>Ostreida</taxon>
        <taxon>Ostreoidea</taxon>
        <taxon>Ostreidae</taxon>
        <taxon>Magallana</taxon>
    </lineage>
</organism>
<keyword evidence="9" id="KW-1185">Reference proteome</keyword>
<dbReference type="GO" id="GO:0005634">
    <property type="term" value="C:nucleus"/>
    <property type="evidence" value="ECO:0007669"/>
    <property type="project" value="UniProtKB-SubCell"/>
</dbReference>
<name>A0A8W8NCF2_MAGGI</name>
<evidence type="ECO:0000256" key="2">
    <source>
        <dbReference type="ARBA" id="ARBA00004584"/>
    </source>
</evidence>
<accession>A0A8W8NCF2</accession>
<evidence type="ECO:0000256" key="7">
    <source>
        <dbReference type="ARBA" id="ARBA00023328"/>
    </source>
</evidence>
<dbReference type="EnsemblMetazoa" id="G6287.1">
    <property type="protein sequence ID" value="G6287.1:cds"/>
    <property type="gene ID" value="G6287"/>
</dbReference>
<evidence type="ECO:0000313" key="8">
    <source>
        <dbReference type="EnsemblMetazoa" id="G6287.1:cds"/>
    </source>
</evidence>
<keyword evidence="5" id="KW-0158">Chromosome</keyword>
<proteinExistence type="inferred from homology"/>
<evidence type="ECO:0000256" key="5">
    <source>
        <dbReference type="ARBA" id="ARBA00022454"/>
    </source>
</evidence>
<comment type="subcellular location">
    <subcellularLocation>
        <location evidence="2">Chromosome</location>
        <location evidence="2">Centromere</location>
    </subcellularLocation>
    <subcellularLocation>
        <location evidence="1">Nucleus</location>
    </subcellularLocation>
</comment>
<dbReference type="GO" id="GO:0031511">
    <property type="term" value="C:Mis6-Sim4 complex"/>
    <property type="evidence" value="ECO:0007669"/>
    <property type="project" value="TreeGrafter"/>
</dbReference>